<keyword evidence="2" id="KW-1185">Reference proteome</keyword>
<reference evidence="1 2" key="1">
    <citation type="submission" date="2019-04" db="EMBL/GenBank/DDBJ databases">
        <authorList>
            <person name="Li Y."/>
            <person name="Wang J."/>
        </authorList>
    </citation>
    <scope>NUCLEOTIDE SEQUENCE [LARGE SCALE GENOMIC DNA]</scope>
    <source>
        <strain evidence="1 2">DSM 14668</strain>
    </source>
</reference>
<accession>A0A4U1IKT2</accession>
<protein>
    <submittedName>
        <fullName evidence="1">Uncharacterized protein</fullName>
    </submittedName>
</protein>
<comment type="caution">
    <text evidence="1">The sequence shown here is derived from an EMBL/GenBank/DDBJ whole genome shotgun (WGS) entry which is preliminary data.</text>
</comment>
<dbReference type="Proteomes" id="UP000309215">
    <property type="component" value="Unassembled WGS sequence"/>
</dbReference>
<dbReference type="RefSeq" id="WP_136935975.1">
    <property type="nucleotide sequence ID" value="NZ_SSMQ01000109.1"/>
</dbReference>
<sequence length="86" mass="10072">MNKRPLSQFAFAVYRWSSFRKEWDHFAYVVSVPTENFLTDTIKSLVSGRDLEYVAVENLHATSKQPKYEYWSGKNGDFAAFTPRSR</sequence>
<evidence type="ECO:0000313" key="2">
    <source>
        <dbReference type="Proteomes" id="UP000309215"/>
    </source>
</evidence>
<dbReference type="AlphaFoldDB" id="A0A4U1IKT2"/>
<gene>
    <name evidence="1" type="ORF">E8A74_48310</name>
</gene>
<evidence type="ECO:0000313" key="1">
    <source>
        <dbReference type="EMBL" id="TKC94577.1"/>
    </source>
</evidence>
<organism evidence="1 2">
    <name type="scientific">Polyangium fumosum</name>
    <dbReference type="NCBI Taxonomy" id="889272"/>
    <lineage>
        <taxon>Bacteria</taxon>
        <taxon>Pseudomonadati</taxon>
        <taxon>Myxococcota</taxon>
        <taxon>Polyangia</taxon>
        <taxon>Polyangiales</taxon>
        <taxon>Polyangiaceae</taxon>
        <taxon>Polyangium</taxon>
    </lineage>
</organism>
<proteinExistence type="predicted"/>
<name>A0A4U1IKT2_9BACT</name>
<dbReference type="EMBL" id="SSMQ01000109">
    <property type="protein sequence ID" value="TKC94577.1"/>
    <property type="molecule type" value="Genomic_DNA"/>
</dbReference>